<dbReference type="Proteomes" id="UP000010988">
    <property type="component" value="Unassembled WGS sequence"/>
</dbReference>
<reference evidence="1 2" key="1">
    <citation type="submission" date="2012-12" db="EMBL/GenBank/DDBJ databases">
        <title>Whole genome shotgun sequence of Gordonia aichiensis NBRC 108223.</title>
        <authorList>
            <person name="Isaki-Nakamura S."/>
            <person name="Hosoyama A."/>
            <person name="Tsuchikane K."/>
            <person name="Ando Y."/>
            <person name="Baba S."/>
            <person name="Ohji S."/>
            <person name="Hamada M."/>
            <person name="Tamura T."/>
            <person name="Yamazoe A."/>
            <person name="Yamazaki S."/>
            <person name="Fujita N."/>
        </authorList>
    </citation>
    <scope>NUCLEOTIDE SEQUENCE [LARGE SCALE GENOMIC DNA]</scope>
    <source>
        <strain evidence="1 2">NBRC 108223</strain>
    </source>
</reference>
<sequence length="94" mass="10487">MYGFDEGLRQPRCVRRVTGISQRVQKVLPIDAIVQVPPGVGWKLRSAAVVPCSCVITEAVRWRGLAPYTRVPLMAWGMVTPCHHSAVTEFLWIA</sequence>
<evidence type="ECO:0000313" key="2">
    <source>
        <dbReference type="Proteomes" id="UP000010988"/>
    </source>
</evidence>
<dbReference type="EMBL" id="BANR01000024">
    <property type="protein sequence ID" value="GAC50399.1"/>
    <property type="molecule type" value="Genomic_DNA"/>
</dbReference>
<gene>
    <name evidence="1" type="ORF">GOACH_24_00200</name>
</gene>
<accession>L7KP51</accession>
<comment type="caution">
    <text evidence="1">The sequence shown here is derived from an EMBL/GenBank/DDBJ whole genome shotgun (WGS) entry which is preliminary data.</text>
</comment>
<evidence type="ECO:0000313" key="1">
    <source>
        <dbReference type="EMBL" id="GAC50399.1"/>
    </source>
</evidence>
<name>L7KP51_9ACTN</name>
<keyword evidence="2" id="KW-1185">Reference proteome</keyword>
<dbReference type="AlphaFoldDB" id="L7KP51"/>
<organism evidence="1 2">
    <name type="scientific">Gordonia aichiensis NBRC 108223</name>
    <dbReference type="NCBI Taxonomy" id="1220583"/>
    <lineage>
        <taxon>Bacteria</taxon>
        <taxon>Bacillati</taxon>
        <taxon>Actinomycetota</taxon>
        <taxon>Actinomycetes</taxon>
        <taxon>Mycobacteriales</taxon>
        <taxon>Gordoniaceae</taxon>
        <taxon>Gordonia</taxon>
    </lineage>
</organism>
<proteinExistence type="predicted"/>
<protein>
    <submittedName>
        <fullName evidence="1">Uncharacterized protein</fullName>
    </submittedName>
</protein>